<dbReference type="AlphaFoldDB" id="A0A0L6VAN5"/>
<protein>
    <submittedName>
        <fullName evidence="2">Putative signal peptide protein</fullName>
    </submittedName>
</protein>
<keyword evidence="3" id="KW-1185">Reference proteome</keyword>
<keyword evidence="1" id="KW-0472">Membrane</keyword>
<proteinExistence type="predicted"/>
<comment type="caution">
    <text evidence="2">The sequence shown here is derived from an EMBL/GenBank/DDBJ whole genome shotgun (WGS) entry which is preliminary data.</text>
</comment>
<sequence length="525" mass="60875">MRRKFLVVIIYRIDASFLFFFFEGRGEEVWLDKSTNGCEGYARMSQIDSLRTVTWSTTRGFIFHVRNFILISNLKKNTHTHTFYFGLHDLRIYAMTHHVRINIKKKKKEKILDVYITQIIKKASIRLWREEWDGFPQKADTASIDARDETLLLLVLRVWYDCEQASRNNEKFRSRTQALNKGLNIMLSEYKPVLNASTDFRLKYAHMLALPSLVLGRSSIHCPLSLFLLPPSCTYSMPSPVLVIPPLVLEALYLAIEPCIVGPSRMNSKESRANSYRCRQGTIIVLEACLILPIGLSPVTQTLKKKLQVLKTFATSFQSSLSSIIEQENQVQKQLEAIYIAESTLVIILSILFYQIYIRTRKSSCDLKFLVSLPEKYQDLSYSKLHFITFVTYHPVKSLLLLTPLILTQPQISQKLIHLSTLPIISLPLFNIGTQQLFLIKGRFHHHSFSQSRSFIESSFFYLVVVFHDYYLFSYSPQVEIPLQLLELQNLHNSMQLRASRAPASLQAISIFIEEKKKKNFRRKN</sequence>
<dbReference type="Proteomes" id="UP000037035">
    <property type="component" value="Unassembled WGS sequence"/>
</dbReference>
<evidence type="ECO:0000256" key="1">
    <source>
        <dbReference type="SAM" id="Phobius"/>
    </source>
</evidence>
<keyword evidence="1" id="KW-0812">Transmembrane</keyword>
<organism evidence="2 3">
    <name type="scientific">Puccinia sorghi</name>
    <dbReference type="NCBI Taxonomy" id="27349"/>
    <lineage>
        <taxon>Eukaryota</taxon>
        <taxon>Fungi</taxon>
        <taxon>Dikarya</taxon>
        <taxon>Basidiomycota</taxon>
        <taxon>Pucciniomycotina</taxon>
        <taxon>Pucciniomycetes</taxon>
        <taxon>Pucciniales</taxon>
        <taxon>Pucciniaceae</taxon>
        <taxon>Puccinia</taxon>
    </lineage>
</organism>
<name>A0A0L6VAN5_9BASI</name>
<evidence type="ECO:0000313" key="3">
    <source>
        <dbReference type="Proteomes" id="UP000037035"/>
    </source>
</evidence>
<evidence type="ECO:0000313" key="2">
    <source>
        <dbReference type="EMBL" id="KNZ57779.1"/>
    </source>
</evidence>
<accession>A0A0L6VAN5</accession>
<dbReference type="EMBL" id="LAVV01006920">
    <property type="protein sequence ID" value="KNZ57779.1"/>
    <property type="molecule type" value="Genomic_DNA"/>
</dbReference>
<dbReference type="VEuPathDB" id="FungiDB:VP01_2074g1"/>
<keyword evidence="1" id="KW-1133">Transmembrane helix</keyword>
<reference evidence="2 3" key="1">
    <citation type="submission" date="2015-08" db="EMBL/GenBank/DDBJ databases">
        <title>Next Generation Sequencing and Analysis of the Genome of Puccinia sorghi L Schw, the Causal Agent of Maize Common Rust.</title>
        <authorList>
            <person name="Rochi L."/>
            <person name="Burguener G."/>
            <person name="Darino M."/>
            <person name="Turjanski A."/>
            <person name="Kreff E."/>
            <person name="Dieguez M.J."/>
            <person name="Sacco F."/>
        </authorList>
    </citation>
    <scope>NUCLEOTIDE SEQUENCE [LARGE SCALE GENOMIC DNA]</scope>
    <source>
        <strain evidence="2 3">RO10H11247</strain>
    </source>
</reference>
<gene>
    <name evidence="2" type="ORF">VP01_2074g1</name>
</gene>
<feature type="transmembrane region" description="Helical" evidence="1">
    <location>
        <begin position="337"/>
        <end position="358"/>
    </location>
</feature>